<dbReference type="Proteomes" id="UP001609175">
    <property type="component" value="Unassembled WGS sequence"/>
</dbReference>
<proteinExistence type="predicted"/>
<gene>
    <name evidence="3" type="ORF">ACHIPZ_06610</name>
    <name evidence="4" type="ORF">ACHIRB_30350</name>
</gene>
<feature type="compositionally biased region" description="Basic residues" evidence="1">
    <location>
        <begin position="761"/>
        <end position="770"/>
    </location>
</feature>
<dbReference type="EMBL" id="JBIMSO010000031">
    <property type="protein sequence ID" value="MFH5207886.1"/>
    <property type="molecule type" value="Genomic_DNA"/>
</dbReference>
<protein>
    <submittedName>
        <fullName evidence="3">Uncharacterized protein</fullName>
    </submittedName>
</protein>
<evidence type="ECO:0000313" key="5">
    <source>
        <dbReference type="Proteomes" id="UP001609175"/>
    </source>
</evidence>
<dbReference type="EMBL" id="JBIMSN010000163">
    <property type="protein sequence ID" value="MFH5232837.1"/>
    <property type="molecule type" value="Genomic_DNA"/>
</dbReference>
<keyword evidence="6" id="KW-1185">Reference proteome</keyword>
<feature type="transmembrane region" description="Helical" evidence="2">
    <location>
        <begin position="421"/>
        <end position="441"/>
    </location>
</feature>
<evidence type="ECO:0000256" key="2">
    <source>
        <dbReference type="SAM" id="Phobius"/>
    </source>
</evidence>
<feature type="transmembrane region" description="Helical" evidence="2">
    <location>
        <begin position="69"/>
        <end position="92"/>
    </location>
</feature>
<sequence>MSTAESVSLNREVVGGPSVPEPFSVRAATKRALLALITAWIPQSWWEQICRFSTPAWVWLWARGWRRSLVRLVMAWHLAGALLVVFASSASADPIGGGSLSPFFSWMDLKDSHGIDAWNFYLSIDKGNATPSGGWRMIWAFFISFEYEVFRFLMATAIWFITWVLSFEWLELILTPVRTISESVTSITNQFDLTLLMLTAAGFAAFVWIVQGRYSTGIYEILMSCVLAAAAIGILSNPVERTVGEDGFIMQARDMGLSIAAGLTNNGDTNGNAREHIDQIESKLVDTFIRQPTQLINFGRVLDAPQYKGQCVKEFDAALGGGPKAITHREETTGEKVSEAVIDTVTDQLPGPVADAVTQKPSPEDRLKNSIRDCEGGDDGGAMKEYADNPGPGQAIGLLFLIFAGFVLMLFAIWLAGRLMLAAGVAIGNAIKSIPGIVVAIAPAMRGQFWKTVANVAMAMAQMVFSIVFLVGYTLMVQSIFAADQAHLIRTVLFVDIFLIIGIVLFRRGNKGLRRMSDKLADKLAMRPNAPPVAITRSNPATAQGVANAIYSGRQLYRGGKAIAEKSATAAKATGHAAAATGKATAGVASTAATAGVAAAVLAGKTALKGAQTAKRGMSASGGDSGDADAPASGQQVAAAAREAAVHRLSRAAVSDKAGIKHPVGTAPSPRSRAAARGAVRVGSGTAKSPDGQQFREFVTSSGAPVMLPSTPPRSTQRRPVAASVAAPVTWESATGAAPEPEPDRFRWMPESAGPSDRERRPRRPSRRSGPRPSSLNRGQ</sequence>
<feature type="transmembrane region" description="Helical" evidence="2">
    <location>
        <begin position="216"/>
        <end position="235"/>
    </location>
</feature>
<evidence type="ECO:0000313" key="4">
    <source>
        <dbReference type="EMBL" id="MFH5232837.1"/>
    </source>
</evidence>
<keyword evidence="2" id="KW-0472">Membrane</keyword>
<evidence type="ECO:0000313" key="6">
    <source>
        <dbReference type="Proteomes" id="UP001609219"/>
    </source>
</evidence>
<feature type="transmembrane region" description="Helical" evidence="2">
    <location>
        <begin position="453"/>
        <end position="476"/>
    </location>
</feature>
<feature type="compositionally biased region" description="Low complexity" evidence="1">
    <location>
        <begin position="665"/>
        <end position="687"/>
    </location>
</feature>
<evidence type="ECO:0000256" key="1">
    <source>
        <dbReference type="SAM" id="MobiDB-lite"/>
    </source>
</evidence>
<organism evidence="3 5">
    <name type="scientific">Antrihabitans spumae</name>
    <dbReference type="NCBI Taxonomy" id="3373370"/>
    <lineage>
        <taxon>Bacteria</taxon>
        <taxon>Bacillati</taxon>
        <taxon>Actinomycetota</taxon>
        <taxon>Actinomycetes</taxon>
        <taxon>Mycobacteriales</taxon>
        <taxon>Nocardiaceae</taxon>
        <taxon>Antrihabitans</taxon>
    </lineage>
</organism>
<feature type="transmembrane region" description="Helical" evidence="2">
    <location>
        <begin position="488"/>
        <end position="506"/>
    </location>
</feature>
<feature type="transmembrane region" description="Helical" evidence="2">
    <location>
        <begin position="395"/>
        <end position="415"/>
    </location>
</feature>
<dbReference type="Proteomes" id="UP001609219">
    <property type="component" value="Unassembled WGS sequence"/>
</dbReference>
<name>A0ABW7JLA8_9NOCA</name>
<dbReference type="RefSeq" id="WP_395113325.1">
    <property type="nucleotide sequence ID" value="NZ_JBIMSN010000163.1"/>
</dbReference>
<feature type="transmembrane region" description="Helical" evidence="2">
    <location>
        <begin position="149"/>
        <end position="170"/>
    </location>
</feature>
<reference evidence="5 6" key="1">
    <citation type="submission" date="2024-10" db="EMBL/GenBank/DDBJ databases">
        <authorList>
            <person name="Riesco R."/>
        </authorList>
    </citation>
    <scope>NUCLEOTIDE SEQUENCE [LARGE SCALE GENOMIC DNA]</scope>
    <source>
        <strain evidence="3 5">NCIMB 15449</strain>
        <strain evidence="4 6">NCIMB 15450</strain>
    </source>
</reference>
<keyword evidence="2" id="KW-1133">Transmembrane helix</keyword>
<feature type="compositionally biased region" description="Low complexity" evidence="1">
    <location>
        <begin position="628"/>
        <end position="643"/>
    </location>
</feature>
<feature type="compositionally biased region" description="Low complexity" evidence="1">
    <location>
        <begin position="771"/>
        <end position="780"/>
    </location>
</feature>
<comment type="caution">
    <text evidence="3">The sequence shown here is derived from an EMBL/GenBank/DDBJ whole genome shotgun (WGS) entry which is preliminary data.</text>
</comment>
<evidence type="ECO:0000313" key="3">
    <source>
        <dbReference type="EMBL" id="MFH5207886.1"/>
    </source>
</evidence>
<keyword evidence="2" id="KW-0812">Transmembrane</keyword>
<feature type="compositionally biased region" description="Low complexity" evidence="1">
    <location>
        <begin position="713"/>
        <end position="729"/>
    </location>
</feature>
<feature type="transmembrane region" description="Helical" evidence="2">
    <location>
        <begin position="191"/>
        <end position="210"/>
    </location>
</feature>
<feature type="region of interest" description="Disordered" evidence="1">
    <location>
        <begin position="616"/>
        <end position="780"/>
    </location>
</feature>
<accession>A0ABW7JLA8</accession>